<dbReference type="InterPro" id="IPR036291">
    <property type="entry name" value="NAD(P)-bd_dom_sf"/>
</dbReference>
<evidence type="ECO:0000259" key="5">
    <source>
        <dbReference type="Pfam" id="PF00389"/>
    </source>
</evidence>
<dbReference type="GO" id="GO:0016616">
    <property type="term" value="F:oxidoreductase activity, acting on the CH-OH group of donors, NAD or NADP as acceptor"/>
    <property type="evidence" value="ECO:0007669"/>
    <property type="project" value="InterPro"/>
</dbReference>
<evidence type="ECO:0000313" key="7">
    <source>
        <dbReference type="EMBL" id="PSR53740.1"/>
    </source>
</evidence>
<dbReference type="Pfam" id="PF00389">
    <property type="entry name" value="2-Hacid_dh"/>
    <property type="match status" value="1"/>
</dbReference>
<keyword evidence="8" id="KW-1185">Reference proteome</keyword>
<comment type="caution">
    <text evidence="7">The sequence shown here is derived from an EMBL/GenBank/DDBJ whole genome shotgun (WGS) entry which is preliminary data.</text>
</comment>
<dbReference type="InterPro" id="IPR006140">
    <property type="entry name" value="D-isomer_DH_NAD-bd"/>
</dbReference>
<organism evidence="7 8">
    <name type="scientific">Adhaeribacter arboris</name>
    <dbReference type="NCBI Taxonomy" id="2072846"/>
    <lineage>
        <taxon>Bacteria</taxon>
        <taxon>Pseudomonadati</taxon>
        <taxon>Bacteroidota</taxon>
        <taxon>Cytophagia</taxon>
        <taxon>Cytophagales</taxon>
        <taxon>Hymenobacteraceae</taxon>
        <taxon>Adhaeribacter</taxon>
    </lineage>
</organism>
<sequence length="317" mass="35625">MFSRKISCLIIDQMHSSIIPMLEEIGLIVSYQPELKAAEVKNALPGYDGLIVRSKLRITEELLNGNQQLRFIGRAGAGVDNIDEAALAKYHIKLLNAPEGNSDAVGEHTLGMLLALLRHMVKADREVRNYEWYREANRGEEIMGKTIGIIGYGNMGRAFAKRLRGFDCQVLAYDNDSSIQADEHATLCSLEKIEGEADVISFHIPYTPANRYFANPDFLNSFRKNLWLLNSSRGEILDLKGLVTLLQTGKIKGAALDVLENEKLGTLTDEQKTTFEYLIQAQNVLLSPHIAGWTHESYYKINQVLTRKIKSFLDNPI</sequence>
<evidence type="ECO:0000259" key="6">
    <source>
        <dbReference type="Pfam" id="PF02826"/>
    </source>
</evidence>
<dbReference type="InterPro" id="IPR006139">
    <property type="entry name" value="D-isomer_2_OHA_DH_cat_dom"/>
</dbReference>
<feature type="domain" description="D-isomer specific 2-hydroxyacid dehydrogenase NAD-binding" evidence="6">
    <location>
        <begin position="110"/>
        <end position="291"/>
    </location>
</feature>
<accession>A0A2T2YE02</accession>
<dbReference type="Gene3D" id="3.40.50.720">
    <property type="entry name" value="NAD(P)-binding Rossmann-like Domain"/>
    <property type="match status" value="2"/>
</dbReference>
<proteinExistence type="inferred from homology"/>
<dbReference type="AlphaFoldDB" id="A0A2T2YE02"/>
<reference evidence="7 8" key="1">
    <citation type="submission" date="2018-03" db="EMBL/GenBank/DDBJ databases">
        <title>Adhaeribacter sp. HMF7605 Genome sequencing and assembly.</title>
        <authorList>
            <person name="Kang H."/>
            <person name="Kang J."/>
            <person name="Cha I."/>
            <person name="Kim H."/>
            <person name="Joh K."/>
        </authorList>
    </citation>
    <scope>NUCLEOTIDE SEQUENCE [LARGE SCALE GENOMIC DNA]</scope>
    <source>
        <strain evidence="7 8">HMF7605</strain>
    </source>
</reference>
<keyword evidence="3" id="KW-0520">NAD</keyword>
<gene>
    <name evidence="7" type="ORF">AHMF7605_09490</name>
</gene>
<evidence type="ECO:0000256" key="3">
    <source>
        <dbReference type="ARBA" id="ARBA00023027"/>
    </source>
</evidence>
<evidence type="ECO:0000256" key="1">
    <source>
        <dbReference type="ARBA" id="ARBA00005854"/>
    </source>
</evidence>
<dbReference type="Proteomes" id="UP000240357">
    <property type="component" value="Unassembled WGS sequence"/>
</dbReference>
<dbReference type="SUPFAM" id="SSF52283">
    <property type="entry name" value="Formate/glycerate dehydrogenase catalytic domain-like"/>
    <property type="match status" value="1"/>
</dbReference>
<keyword evidence="2 4" id="KW-0560">Oxidoreductase</keyword>
<dbReference type="GO" id="GO:0051287">
    <property type="term" value="F:NAD binding"/>
    <property type="evidence" value="ECO:0007669"/>
    <property type="project" value="InterPro"/>
</dbReference>
<dbReference type="SUPFAM" id="SSF51735">
    <property type="entry name" value="NAD(P)-binding Rossmann-fold domains"/>
    <property type="match status" value="1"/>
</dbReference>
<dbReference type="PANTHER" id="PTHR42789:SF1">
    <property type="entry name" value="D-ISOMER SPECIFIC 2-HYDROXYACID DEHYDROGENASE FAMILY PROTEIN (AFU_ORTHOLOGUE AFUA_6G10090)"/>
    <property type="match status" value="1"/>
</dbReference>
<dbReference type="RefSeq" id="WP_106928670.1">
    <property type="nucleotide sequence ID" value="NZ_PYFT01000001.1"/>
</dbReference>
<feature type="domain" description="D-isomer specific 2-hydroxyacid dehydrogenase catalytic" evidence="5">
    <location>
        <begin position="9"/>
        <end position="315"/>
    </location>
</feature>
<dbReference type="EMBL" id="PYFT01000001">
    <property type="protein sequence ID" value="PSR53740.1"/>
    <property type="molecule type" value="Genomic_DNA"/>
</dbReference>
<dbReference type="OrthoDB" id="1522997at2"/>
<comment type="similarity">
    <text evidence="1 4">Belongs to the D-isomer specific 2-hydroxyacid dehydrogenase family.</text>
</comment>
<dbReference type="InterPro" id="IPR029753">
    <property type="entry name" value="D-isomer_DH_CS"/>
</dbReference>
<evidence type="ECO:0000256" key="2">
    <source>
        <dbReference type="ARBA" id="ARBA00023002"/>
    </source>
</evidence>
<dbReference type="PROSITE" id="PS00671">
    <property type="entry name" value="D_2_HYDROXYACID_DH_3"/>
    <property type="match status" value="1"/>
</dbReference>
<dbReference type="Pfam" id="PF02826">
    <property type="entry name" value="2-Hacid_dh_C"/>
    <property type="match status" value="1"/>
</dbReference>
<dbReference type="PANTHER" id="PTHR42789">
    <property type="entry name" value="D-ISOMER SPECIFIC 2-HYDROXYACID DEHYDROGENASE FAMILY PROTEIN (AFU_ORTHOLOGUE AFUA_6G10090)"/>
    <property type="match status" value="1"/>
</dbReference>
<name>A0A2T2YE02_9BACT</name>
<dbReference type="InterPro" id="IPR050857">
    <property type="entry name" value="D-2-hydroxyacid_DH"/>
</dbReference>
<protein>
    <submittedName>
        <fullName evidence="7">Phosphoglycerate dehydrogenase</fullName>
    </submittedName>
</protein>
<evidence type="ECO:0000313" key="8">
    <source>
        <dbReference type="Proteomes" id="UP000240357"/>
    </source>
</evidence>
<evidence type="ECO:0000256" key="4">
    <source>
        <dbReference type="RuleBase" id="RU003719"/>
    </source>
</evidence>